<feature type="domain" description="N-acetylglucosamine binding protein A" evidence="5">
    <location>
        <begin position="225"/>
        <end position="320"/>
    </location>
</feature>
<sequence>MRSEFVMNRRNTLRKSVVATGVWVAIAGAGLQTQIANAHGHLADPPSRAALCHAGFKNLNVNCGGAQYEPWSVGEVIGRFPSQGPEDGKIASGGVRGDFAALDEQSANRWHLTPVVDRNMQFDWHYEAPHPVRSWEYFITKADWNPNAALTRDSFDSTPFCALDGGNQIPAKGTGTNPRHSCTLPADRSGQHVILAVWKVGDTDKAFHSVADVDIQLDGGPVPEWPRLAEISASRDLEVGDKVTARAFDANGERTENHVSIKIENAEEAIAANWAYKLAKQINETQTLVRAGKMDADGNIEPVQGSNSIFAKTESGLTNYLLHFETAAGEQATMHLHDVKPEYTITDGKGGVDFTVMTNKALTVTARLFDTNKKQVSYLRQSVNGTEPFVLNVESTEGEHTLKVVGVDKRERVLLQDEKTVQLKAAGDGSHDFVFPESLSSYKAGTTVLQPKNGKVYECQPFPNSGYCLQYSADATQFEPGVGSHWNMAWIEK</sequence>
<organism evidence="6 7">
    <name type="scientific">Pseudomonas plecoglossicida</name>
    <dbReference type="NCBI Taxonomy" id="70775"/>
    <lineage>
        <taxon>Bacteria</taxon>
        <taxon>Pseudomonadati</taxon>
        <taxon>Pseudomonadota</taxon>
        <taxon>Gammaproteobacteria</taxon>
        <taxon>Pseudomonadales</taxon>
        <taxon>Pseudomonadaceae</taxon>
        <taxon>Pseudomonas</taxon>
    </lineage>
</organism>
<dbReference type="AlphaFoldDB" id="A0A2R7UM09"/>
<dbReference type="Pfam" id="PF03067">
    <property type="entry name" value="LPMO_10"/>
    <property type="match status" value="1"/>
</dbReference>
<keyword evidence="1" id="KW-0964">Secreted</keyword>
<keyword evidence="2" id="KW-0147">Chitin-binding</keyword>
<evidence type="ECO:0000256" key="1">
    <source>
        <dbReference type="ARBA" id="ARBA00022525"/>
    </source>
</evidence>
<evidence type="ECO:0000313" key="7">
    <source>
        <dbReference type="Proteomes" id="UP000244874"/>
    </source>
</evidence>
<dbReference type="InterPro" id="IPR051024">
    <property type="entry name" value="GlcNAc_Chitin_IntDeg"/>
</dbReference>
<evidence type="ECO:0000259" key="5">
    <source>
        <dbReference type="Pfam" id="PF18416"/>
    </source>
</evidence>
<dbReference type="GO" id="GO:0008061">
    <property type="term" value="F:chitin binding"/>
    <property type="evidence" value="ECO:0007669"/>
    <property type="project" value="UniProtKB-KW"/>
</dbReference>
<evidence type="ECO:0000313" key="6">
    <source>
        <dbReference type="EMBL" id="PTU52740.1"/>
    </source>
</evidence>
<dbReference type="Pfam" id="PF18416">
    <property type="entry name" value="GbpA_2"/>
    <property type="match status" value="1"/>
</dbReference>
<feature type="domain" description="Chitin-binding type-4" evidence="4">
    <location>
        <begin position="39"/>
        <end position="213"/>
    </location>
</feature>
<proteinExistence type="predicted"/>
<accession>A0A2R7UM09</accession>
<evidence type="ECO:0000256" key="2">
    <source>
        <dbReference type="ARBA" id="ARBA00022669"/>
    </source>
</evidence>
<keyword evidence="3" id="KW-0732">Signal</keyword>
<dbReference type="PANTHER" id="PTHR34823">
    <property type="entry name" value="GLCNAC-BINDING PROTEIN A"/>
    <property type="match status" value="1"/>
</dbReference>
<gene>
    <name evidence="6" type="ORF">DBB42_08345</name>
</gene>
<name>A0A2R7UM09_PSEDL</name>
<reference evidence="6 7" key="1">
    <citation type="submission" date="2018-04" db="EMBL/GenBank/DDBJ databases">
        <authorList>
            <person name="Go L.Y."/>
            <person name="Mitchell J.A."/>
        </authorList>
    </citation>
    <scope>NUCLEOTIDE SEQUENCE [LARGE SCALE GENOMIC DNA]</scope>
    <source>
        <strain evidence="6 7">KCJK7865</strain>
    </source>
</reference>
<protein>
    <submittedName>
        <fullName evidence="6">N-acetylglucosamine-binding protein GbpA</fullName>
    </submittedName>
</protein>
<dbReference type="PANTHER" id="PTHR34823:SF1">
    <property type="entry name" value="CHITIN-BINDING TYPE-4 DOMAIN-CONTAINING PROTEIN"/>
    <property type="match status" value="1"/>
</dbReference>
<dbReference type="EMBL" id="QANO01000098">
    <property type="protein sequence ID" value="PTU52740.1"/>
    <property type="molecule type" value="Genomic_DNA"/>
</dbReference>
<comment type="caution">
    <text evidence="6">The sequence shown here is derived from an EMBL/GenBank/DDBJ whole genome shotgun (WGS) entry which is preliminary data.</text>
</comment>
<evidence type="ECO:0000256" key="3">
    <source>
        <dbReference type="ARBA" id="ARBA00022729"/>
    </source>
</evidence>
<dbReference type="SUPFAM" id="SSF81296">
    <property type="entry name" value="E set domains"/>
    <property type="match status" value="1"/>
</dbReference>
<dbReference type="InterPro" id="IPR004302">
    <property type="entry name" value="Cellulose/chitin-bd_N"/>
</dbReference>
<dbReference type="Gene3D" id="3.30.70.2150">
    <property type="match status" value="1"/>
</dbReference>
<evidence type="ECO:0000259" key="4">
    <source>
        <dbReference type="Pfam" id="PF03067"/>
    </source>
</evidence>
<dbReference type="InterPro" id="IPR041029">
    <property type="entry name" value="GbpA_2"/>
</dbReference>
<dbReference type="Gene3D" id="2.60.40.2550">
    <property type="match status" value="1"/>
</dbReference>
<dbReference type="NCBIfam" id="NF009690">
    <property type="entry name" value="PRK13211.1"/>
    <property type="match status" value="1"/>
</dbReference>
<dbReference type="Proteomes" id="UP000244874">
    <property type="component" value="Unassembled WGS sequence"/>
</dbReference>
<dbReference type="InterPro" id="IPR014756">
    <property type="entry name" value="Ig_E-set"/>
</dbReference>
<dbReference type="Gene3D" id="2.70.50.50">
    <property type="entry name" value="chitin-binding protein cbp21"/>
    <property type="match status" value="1"/>
</dbReference>
<dbReference type="CDD" id="cd21177">
    <property type="entry name" value="LPMO_AA10"/>
    <property type="match status" value="1"/>
</dbReference>